<feature type="transmembrane region" description="Helical" evidence="2">
    <location>
        <begin position="66"/>
        <end position="90"/>
    </location>
</feature>
<feature type="transmembrane region" description="Helical" evidence="2">
    <location>
        <begin position="165"/>
        <end position="185"/>
    </location>
</feature>
<dbReference type="PANTHER" id="PTHR31216">
    <property type="entry name" value="SERPENTINE RECEPTOR CLASS BETA-1-RELATED-RELATED"/>
    <property type="match status" value="1"/>
</dbReference>
<feature type="transmembrane region" description="Helical" evidence="2">
    <location>
        <begin position="35"/>
        <end position="54"/>
    </location>
</feature>
<proteinExistence type="inferred from homology"/>
<dbReference type="AlphaFoldDB" id="A0A016SMH7"/>
<evidence type="ECO:0000256" key="1">
    <source>
        <dbReference type="ARBA" id="ARBA00006860"/>
    </source>
</evidence>
<keyword evidence="2" id="KW-1133">Transmembrane helix</keyword>
<evidence type="ECO:0000313" key="3">
    <source>
        <dbReference type="EMBL" id="EYB91918.1"/>
    </source>
</evidence>
<name>A0A016SMH7_9BILA</name>
<evidence type="ECO:0000313" key="4">
    <source>
        <dbReference type="Proteomes" id="UP000024635"/>
    </source>
</evidence>
<dbReference type="Proteomes" id="UP000024635">
    <property type="component" value="Unassembled WGS sequence"/>
</dbReference>
<dbReference type="GO" id="GO:0007606">
    <property type="term" value="P:sensory perception of chemical stimulus"/>
    <property type="evidence" value="ECO:0007669"/>
    <property type="project" value="InterPro"/>
</dbReference>
<dbReference type="PANTHER" id="PTHR31216:SF11">
    <property type="entry name" value="SERPENTINE RECEPTOR CLASS BETA-16-RELATED"/>
    <property type="match status" value="1"/>
</dbReference>
<dbReference type="Pfam" id="PF02175">
    <property type="entry name" value="7TM_GPCR_Srb"/>
    <property type="match status" value="1"/>
</dbReference>
<keyword evidence="4" id="KW-1185">Reference proteome</keyword>
<feature type="transmembrane region" description="Helical" evidence="2">
    <location>
        <begin position="205"/>
        <end position="224"/>
    </location>
</feature>
<keyword evidence="2" id="KW-0472">Membrane</keyword>
<dbReference type="GO" id="GO:0016020">
    <property type="term" value="C:membrane"/>
    <property type="evidence" value="ECO:0007669"/>
    <property type="project" value="InterPro"/>
</dbReference>
<dbReference type="OrthoDB" id="5792629at2759"/>
<reference evidence="4" key="1">
    <citation type="journal article" date="2015" name="Nat. Genet.">
        <title>The genome and transcriptome of the zoonotic hookworm Ancylostoma ceylanicum identify infection-specific gene families.</title>
        <authorList>
            <person name="Schwarz E.M."/>
            <person name="Hu Y."/>
            <person name="Antoshechkin I."/>
            <person name="Miller M.M."/>
            <person name="Sternberg P.W."/>
            <person name="Aroian R.V."/>
        </authorList>
    </citation>
    <scope>NUCLEOTIDE SEQUENCE</scope>
    <source>
        <strain evidence="4">HY135</strain>
    </source>
</reference>
<keyword evidence="2" id="KW-0812">Transmembrane</keyword>
<gene>
    <name evidence="3" type="primary">Acey_s0200.g1688</name>
    <name evidence="3" type="ORF">Y032_0200g1688</name>
</gene>
<comment type="similarity">
    <text evidence="1">Belongs to the nematode receptor-like protein srb family.</text>
</comment>
<dbReference type="EMBL" id="JARK01001536">
    <property type="protein sequence ID" value="EYB91918.1"/>
    <property type="molecule type" value="Genomic_DNA"/>
</dbReference>
<accession>A0A016SMH7</accession>
<feature type="transmembrane region" description="Helical" evidence="2">
    <location>
        <begin position="110"/>
        <end position="126"/>
    </location>
</feature>
<dbReference type="GO" id="GO:0004888">
    <property type="term" value="F:transmembrane signaling receptor activity"/>
    <property type="evidence" value="ECO:0007669"/>
    <property type="project" value="InterPro"/>
</dbReference>
<sequence length="261" mass="29926">MAAALSNYSDPDSVPHDICIRIADILRNPFYRGAQFVNCIESVGAVACIIYAFCRYRKKLSLHPNIEILLCTLYLSCLIHATFYCVAKVYQLVISFFTTNQCHMFLPRNFYIITHVFIVFGNCGIRNTQTAMIIERCVATALVDTYEKRRTLTSRYQSVENLSTSALLCIISIIQLVTFALYAFAMTYLRLMQNSNPLLDAYKEAGYLVPLTTFLIPFATIVFIENSKKRRRTGIDGMLKMKTNGQEGWENYAAVYKRQWK</sequence>
<dbReference type="InterPro" id="IPR002184">
    <property type="entry name" value="7TM_GPCR_serpentine_rcpt_Srb"/>
</dbReference>
<comment type="caution">
    <text evidence="3">The sequence shown here is derived from an EMBL/GenBank/DDBJ whole genome shotgun (WGS) entry which is preliminary data.</text>
</comment>
<organism evidence="3 4">
    <name type="scientific">Ancylostoma ceylanicum</name>
    <dbReference type="NCBI Taxonomy" id="53326"/>
    <lineage>
        <taxon>Eukaryota</taxon>
        <taxon>Metazoa</taxon>
        <taxon>Ecdysozoa</taxon>
        <taxon>Nematoda</taxon>
        <taxon>Chromadorea</taxon>
        <taxon>Rhabditida</taxon>
        <taxon>Rhabditina</taxon>
        <taxon>Rhabditomorpha</taxon>
        <taxon>Strongyloidea</taxon>
        <taxon>Ancylostomatidae</taxon>
        <taxon>Ancylostomatinae</taxon>
        <taxon>Ancylostoma</taxon>
    </lineage>
</organism>
<protein>
    <submittedName>
        <fullName evidence="3">Uncharacterized protein</fullName>
    </submittedName>
</protein>
<evidence type="ECO:0000256" key="2">
    <source>
        <dbReference type="SAM" id="Phobius"/>
    </source>
</evidence>